<dbReference type="KEGG" id="abs:AZOBR_40007"/>
<reference evidence="1 2" key="1">
    <citation type="journal article" date="2011" name="PLoS Genet.">
        <title>Azospirillum genomes reveal transition of bacteria from aquatic to terrestrial environments.</title>
        <authorList>
            <person name="Wisniewski-Dye F."/>
            <person name="Borziak K."/>
            <person name="Khalsa-Moyers G."/>
            <person name="Alexandre G."/>
            <person name="Sukharnikov L.O."/>
            <person name="Wuichet K."/>
            <person name="Hurst G.B."/>
            <person name="McDonald W.H."/>
            <person name="Robertson J.S."/>
            <person name="Barbe V."/>
            <person name="Calteau A."/>
            <person name="Rouy Z."/>
            <person name="Mangenot S."/>
            <person name="Prigent-Combaret C."/>
            <person name="Normand P."/>
            <person name="Boyer M."/>
            <person name="Siguier P."/>
            <person name="Dessaux Y."/>
            <person name="Elmerich C."/>
            <person name="Condemine G."/>
            <person name="Krishnen G."/>
            <person name="Kennedy I."/>
            <person name="Paterson A.H."/>
            <person name="Gonzalez V."/>
            <person name="Mavingui P."/>
            <person name="Zhulin I.B."/>
        </authorList>
    </citation>
    <scope>NUCLEOTIDE SEQUENCE [LARGE SCALE GENOMIC DNA]</scope>
    <source>
        <strain evidence="1 2">Sp245</strain>
    </source>
</reference>
<organism evidence="1 2">
    <name type="scientific">Azospirillum baldaniorum</name>
    <dbReference type="NCBI Taxonomy" id="1064539"/>
    <lineage>
        <taxon>Bacteria</taxon>
        <taxon>Pseudomonadati</taxon>
        <taxon>Pseudomonadota</taxon>
        <taxon>Alphaproteobacteria</taxon>
        <taxon>Rhodospirillales</taxon>
        <taxon>Azospirillaceae</taxon>
        <taxon>Azospirillum</taxon>
    </lineage>
</organism>
<name>A0A9P1JNN8_9PROT</name>
<dbReference type="Proteomes" id="UP000007319">
    <property type="component" value="Chromosome"/>
</dbReference>
<accession>A0A9P1JNN8</accession>
<keyword evidence="2" id="KW-1185">Reference proteome</keyword>
<dbReference type="EMBL" id="HE577327">
    <property type="protein sequence ID" value="CCC96838.1"/>
    <property type="molecule type" value="Genomic_DNA"/>
</dbReference>
<gene>
    <name evidence="1" type="ORF">AZOBR_40007</name>
</gene>
<evidence type="ECO:0000313" key="2">
    <source>
        <dbReference type="Proteomes" id="UP000007319"/>
    </source>
</evidence>
<protein>
    <submittedName>
        <fullName evidence="1">Uncharacterized protein</fullName>
    </submittedName>
</protein>
<proteinExistence type="predicted"/>
<dbReference type="AlphaFoldDB" id="A0A9P1JNN8"/>
<sequence length="22" mass="2651">MNHKEQRPNDIGIAFYLFKICI</sequence>
<evidence type="ECO:0000313" key="1">
    <source>
        <dbReference type="EMBL" id="CCC96838.1"/>
    </source>
</evidence>